<dbReference type="Proteomes" id="UP000093199">
    <property type="component" value="Unassembled WGS sequence"/>
</dbReference>
<sequence length="381" mass="44694">MKSQRQRMIIVALFTCLLVIVANAEHLFQKVATSYYTMNADFIAYPDDKMTIFAREDYADVAAQLITLREQVQQQTQTLLPVEEEHELTVLLLDERDERYAQYLQHNTIGIYFPALNTMMIDSTNKKTVTHTFVHEYAHYLVDQQLEPLIIDEEALPDWFHEGVANYIEFRILNALPFTFSRFEALPYADLWHQTYENAHSIYHQGFYTIARLVHEHGDTIIGDIMRETNETRVFQRGFAYATNANLQRFHEQFIYKQEVVDTLFSTVRTKPEQAQQYLTVQQQKNNLLNQYSDDYLFAQIALAVKAHDDAKINTLLQDYAYLLDRPSIYLRLAELLIWYDESLAQTLLAEGKEVSDMTERPSYEAQMTTLLEQKHHHVLP</sequence>
<evidence type="ECO:0000313" key="2">
    <source>
        <dbReference type="Proteomes" id="UP000093199"/>
    </source>
</evidence>
<accession>A0A1C0Y714</accession>
<dbReference type="EMBL" id="MASJ01000039">
    <property type="protein sequence ID" value="OCS82934.1"/>
    <property type="molecule type" value="Genomic_DNA"/>
</dbReference>
<proteinExistence type="predicted"/>
<name>A0A1C0Y714_9BACL</name>
<protein>
    <recommendedName>
        <fullName evidence="3">DUF1570 domain-containing protein</fullName>
    </recommendedName>
</protein>
<evidence type="ECO:0000313" key="1">
    <source>
        <dbReference type="EMBL" id="OCS82934.1"/>
    </source>
</evidence>
<organism evidence="1 2">
    <name type="scientific">Caryophanon tenue</name>
    <dbReference type="NCBI Taxonomy" id="33978"/>
    <lineage>
        <taxon>Bacteria</taxon>
        <taxon>Bacillati</taxon>
        <taxon>Bacillota</taxon>
        <taxon>Bacilli</taxon>
        <taxon>Bacillales</taxon>
        <taxon>Caryophanaceae</taxon>
        <taxon>Caryophanon</taxon>
    </lineage>
</organism>
<gene>
    <name evidence="1" type="ORF">A6M13_05910</name>
</gene>
<reference evidence="1 2" key="1">
    <citation type="submission" date="2016-07" db="EMBL/GenBank/DDBJ databases">
        <title>Caryophanon tenue genome sequencing.</title>
        <authorList>
            <person name="Verma A."/>
            <person name="Pal Y."/>
            <person name="Krishnamurthi S."/>
        </authorList>
    </citation>
    <scope>NUCLEOTIDE SEQUENCE [LARGE SCALE GENOMIC DNA]</scope>
    <source>
        <strain evidence="1 2">DSM 14152</strain>
    </source>
</reference>
<comment type="caution">
    <text evidence="1">The sequence shown here is derived from an EMBL/GenBank/DDBJ whole genome shotgun (WGS) entry which is preliminary data.</text>
</comment>
<dbReference type="AlphaFoldDB" id="A0A1C0Y714"/>
<dbReference type="RefSeq" id="WP_066547686.1">
    <property type="nucleotide sequence ID" value="NZ_MASJ01000039.1"/>
</dbReference>
<keyword evidence="2" id="KW-1185">Reference proteome</keyword>
<dbReference type="STRING" id="33978.A6M13_05910"/>
<evidence type="ECO:0008006" key="3">
    <source>
        <dbReference type="Google" id="ProtNLM"/>
    </source>
</evidence>